<dbReference type="InterPro" id="IPR046349">
    <property type="entry name" value="C1-like_sf"/>
</dbReference>
<accession>A0ABN8LPI1</accession>
<dbReference type="SUPFAM" id="SSF57889">
    <property type="entry name" value="Cysteine-rich domain"/>
    <property type="match status" value="2"/>
</dbReference>
<comment type="caution">
    <text evidence="6">The sequence shown here is derived from an EMBL/GenBank/DDBJ whole genome shotgun (WGS) entry which is preliminary data.</text>
</comment>
<proteinExistence type="predicted"/>
<dbReference type="InterPro" id="IPR013083">
    <property type="entry name" value="Znf_RING/FYVE/PHD"/>
</dbReference>
<dbReference type="SUPFAM" id="SSF57850">
    <property type="entry name" value="RING/U-box"/>
    <property type="match status" value="1"/>
</dbReference>
<keyword evidence="3" id="KW-0862">Zinc</keyword>
<dbReference type="EMBL" id="CALNXI010000106">
    <property type="protein sequence ID" value="CAH3019123.1"/>
    <property type="molecule type" value="Genomic_DNA"/>
</dbReference>
<reference evidence="6 7" key="1">
    <citation type="submission" date="2022-05" db="EMBL/GenBank/DDBJ databases">
        <authorList>
            <consortium name="Genoscope - CEA"/>
            <person name="William W."/>
        </authorList>
    </citation>
    <scope>NUCLEOTIDE SEQUENCE [LARGE SCALE GENOMIC DNA]</scope>
</reference>
<gene>
    <name evidence="6" type="ORF">PEVE_00001130</name>
</gene>
<evidence type="ECO:0000256" key="3">
    <source>
        <dbReference type="ARBA" id="ARBA00022833"/>
    </source>
</evidence>
<evidence type="ECO:0000256" key="2">
    <source>
        <dbReference type="ARBA" id="ARBA00022771"/>
    </source>
</evidence>
<evidence type="ECO:0000259" key="5">
    <source>
        <dbReference type="PROSITE" id="PS50089"/>
    </source>
</evidence>
<dbReference type="Gene3D" id="3.30.40.10">
    <property type="entry name" value="Zinc/RING finger domain, C3HC4 (zinc finger)"/>
    <property type="match status" value="1"/>
</dbReference>
<evidence type="ECO:0000256" key="1">
    <source>
        <dbReference type="ARBA" id="ARBA00022723"/>
    </source>
</evidence>
<dbReference type="InterPro" id="IPR043145">
    <property type="entry name" value="Znf_ZZ_sf"/>
</dbReference>
<dbReference type="Gene3D" id="3.30.60.90">
    <property type="match status" value="3"/>
</dbReference>
<name>A0ABN8LPI1_9CNID</name>
<dbReference type="InterPro" id="IPR001841">
    <property type="entry name" value="Znf_RING"/>
</dbReference>
<dbReference type="Proteomes" id="UP001159427">
    <property type="component" value="Unassembled WGS sequence"/>
</dbReference>
<dbReference type="PANTHER" id="PTHR46858">
    <property type="entry name" value="OS05G0521000 PROTEIN"/>
    <property type="match status" value="1"/>
</dbReference>
<protein>
    <recommendedName>
        <fullName evidence="5">RING-type domain-containing protein</fullName>
    </recommendedName>
</protein>
<keyword evidence="2 4" id="KW-0863">Zinc-finger</keyword>
<feature type="domain" description="RING-type" evidence="5">
    <location>
        <begin position="326"/>
        <end position="367"/>
    </location>
</feature>
<dbReference type="Pfam" id="PF13920">
    <property type="entry name" value="zf-C3HC4_3"/>
    <property type="match status" value="1"/>
</dbReference>
<evidence type="ECO:0000313" key="6">
    <source>
        <dbReference type="EMBL" id="CAH3019123.1"/>
    </source>
</evidence>
<keyword evidence="1" id="KW-0479">Metal-binding</keyword>
<organism evidence="6 7">
    <name type="scientific">Porites evermanni</name>
    <dbReference type="NCBI Taxonomy" id="104178"/>
    <lineage>
        <taxon>Eukaryota</taxon>
        <taxon>Metazoa</taxon>
        <taxon>Cnidaria</taxon>
        <taxon>Anthozoa</taxon>
        <taxon>Hexacorallia</taxon>
        <taxon>Scleractinia</taxon>
        <taxon>Fungiina</taxon>
        <taxon>Poritidae</taxon>
        <taxon>Porites</taxon>
    </lineage>
</organism>
<evidence type="ECO:0000256" key="4">
    <source>
        <dbReference type="PROSITE-ProRule" id="PRU00175"/>
    </source>
</evidence>
<dbReference type="CDD" id="cd16646">
    <property type="entry name" value="mRING-HC-C2H2C4_MDM2-like"/>
    <property type="match status" value="1"/>
</dbReference>
<dbReference type="PROSITE" id="PS50089">
    <property type="entry name" value="ZF_RING_2"/>
    <property type="match status" value="1"/>
</dbReference>
<keyword evidence="7" id="KW-1185">Reference proteome</keyword>
<sequence>MFSKICSPLHEHELQEADPMIVYGSFAGHWKCDHCGAESNSSSRPFHCRQCSFDLCYSCVYSNINEDYSVHRHPLYYVETSRLYYQNQNGLWRCAVCKKTSHTLRETFSFHCPTCPDFDICRKCYVPWQHPIHRHVLRLVDTSLVYTVSGGSWVCDVCGHQSRPFEKFSRHCEECEFDVCQECFKPQNTPLHPHPLYKANSHDVYAQFNGGWRCDNCRSVHNNPLDHFSWHCPECEYDLCQDCMGGVIEAADQTGPSPARIGTTRGFQTHSGAVSLSSRQPEENPWVTRDRVTTAESESNAASMALITEKGKALAFPEDTDDNSKCIICMEQPKNATIIHGDTGHCCCCLQCAQVLKLRGDPCPICRAPIDHVIRQFNA</sequence>
<evidence type="ECO:0000313" key="7">
    <source>
        <dbReference type="Proteomes" id="UP001159427"/>
    </source>
</evidence>
<dbReference type="PANTHER" id="PTHR46858:SF5">
    <property type="entry name" value="E3 UBIQUITIN-PROTEIN LIGASE APD1-RELATED"/>
    <property type="match status" value="1"/>
</dbReference>